<dbReference type="EMBL" id="CAMXCT030003157">
    <property type="protein sequence ID" value="CAL4790088.1"/>
    <property type="molecule type" value="Genomic_DNA"/>
</dbReference>
<dbReference type="EMBL" id="CAMXCT010003157">
    <property type="protein sequence ID" value="CAI4002776.1"/>
    <property type="molecule type" value="Genomic_DNA"/>
</dbReference>
<dbReference type="AlphaFoldDB" id="A0A9P1D6A1"/>
<gene>
    <name evidence="2" type="ORF">C1SCF055_LOCUS28701</name>
</gene>
<evidence type="ECO:0000313" key="3">
    <source>
        <dbReference type="EMBL" id="CAL4790088.1"/>
    </source>
</evidence>
<feature type="region of interest" description="Disordered" evidence="1">
    <location>
        <begin position="1"/>
        <end position="20"/>
    </location>
</feature>
<feature type="region of interest" description="Disordered" evidence="1">
    <location>
        <begin position="230"/>
        <end position="256"/>
    </location>
</feature>
<evidence type="ECO:0000313" key="2">
    <source>
        <dbReference type="EMBL" id="CAI4002776.1"/>
    </source>
</evidence>
<sequence length="555" mass="61343">MEGWESFGLRLSDGDQPMDDGANLEPHVQEFRFDDGGMKGLAAALCWCGLVYFVSNLDDSVVCHGGVKELAMSLLSVPTYYKRPGQDPAHAMIGRIIRQNVQAKKMAVSSFEWSQILGKMAMEDKEGEKITVQEAIEIYNGNPKWSPMEAVVGQRTIFCSDKSSGKKSSFEFRAPDTRLSFSSLASSLLMLAAGLCGCLGRLMANRSHEYEKLKGEDFDLDGVRESLNDFLDEDDEDGHHPAPYNSAALDKKQEEARVVTGAAASAARDQAVPRLVRGLAPPGGTVHMASTDEEFLGEPPRDDSDAGEELEAAEPPQAIMLGRLPIQQRHRGGDCIEEPYVEVDVDDEDENGRVALKRAIDNVVTVRNGPPLPVVDIRHRWHQVASDGFVALFCSCPMLSIFVARYMVKNYLFARWRLIFPPEHSWGRQLRHWLGSEALMWLMLTDVVLGGLFTCDGSVMGRTDCTAQSAFVSLPVQMLTNALSVTSLLLLRILEVQILDVSAHVHYHKVRARNRLEASAIPDAEGRKSDAMEFLQKFPSAMPVICFGSTWQHGG</sequence>
<dbReference type="Proteomes" id="UP001152797">
    <property type="component" value="Unassembled WGS sequence"/>
</dbReference>
<protein>
    <submittedName>
        <fullName evidence="2">Uncharacterized protein</fullName>
    </submittedName>
</protein>
<accession>A0A9P1D6A1</accession>
<comment type="caution">
    <text evidence="2">The sequence shown here is derived from an EMBL/GenBank/DDBJ whole genome shotgun (WGS) entry which is preliminary data.</text>
</comment>
<keyword evidence="4" id="KW-1185">Reference proteome</keyword>
<reference evidence="2" key="1">
    <citation type="submission" date="2022-10" db="EMBL/GenBank/DDBJ databases">
        <authorList>
            <person name="Chen Y."/>
            <person name="Dougan E. K."/>
            <person name="Chan C."/>
            <person name="Rhodes N."/>
            <person name="Thang M."/>
        </authorList>
    </citation>
    <scope>NUCLEOTIDE SEQUENCE</scope>
</reference>
<dbReference type="EMBL" id="CAMXCT020003157">
    <property type="protein sequence ID" value="CAL1156151.1"/>
    <property type="molecule type" value="Genomic_DNA"/>
</dbReference>
<evidence type="ECO:0000313" key="4">
    <source>
        <dbReference type="Proteomes" id="UP001152797"/>
    </source>
</evidence>
<organism evidence="2">
    <name type="scientific">Cladocopium goreaui</name>
    <dbReference type="NCBI Taxonomy" id="2562237"/>
    <lineage>
        <taxon>Eukaryota</taxon>
        <taxon>Sar</taxon>
        <taxon>Alveolata</taxon>
        <taxon>Dinophyceae</taxon>
        <taxon>Suessiales</taxon>
        <taxon>Symbiodiniaceae</taxon>
        <taxon>Cladocopium</taxon>
    </lineage>
</organism>
<dbReference type="OrthoDB" id="417932at2759"/>
<evidence type="ECO:0000256" key="1">
    <source>
        <dbReference type="SAM" id="MobiDB-lite"/>
    </source>
</evidence>
<proteinExistence type="predicted"/>
<feature type="region of interest" description="Disordered" evidence="1">
    <location>
        <begin position="279"/>
        <end position="316"/>
    </location>
</feature>
<name>A0A9P1D6A1_9DINO</name>
<reference evidence="3 4" key="2">
    <citation type="submission" date="2024-05" db="EMBL/GenBank/DDBJ databases">
        <authorList>
            <person name="Chen Y."/>
            <person name="Shah S."/>
            <person name="Dougan E. K."/>
            <person name="Thang M."/>
            <person name="Chan C."/>
        </authorList>
    </citation>
    <scope>NUCLEOTIDE SEQUENCE [LARGE SCALE GENOMIC DNA]</scope>
</reference>